<dbReference type="Proteomes" id="UP000539075">
    <property type="component" value="Unassembled WGS sequence"/>
</dbReference>
<sequence length="147" mass="16951">MKKTIFLLVMMVCLQPPMRSPAQNHEYDILPSNPPRQPFNALGMPLEHLPPQQRIKAFVIISEFSPKVYELRQHIINKKSELEDLNFDRKTSPDTLSRLGWDLLVLRDELRSVLTHADQRMRLEVGIPLGTPNSRGCSMGFEQMPCK</sequence>
<dbReference type="AlphaFoldDB" id="A0A7W8C2B0"/>
<protein>
    <submittedName>
        <fullName evidence="1">Uncharacterized protein</fullName>
    </submittedName>
</protein>
<evidence type="ECO:0000313" key="1">
    <source>
        <dbReference type="EMBL" id="MBB5143563.1"/>
    </source>
</evidence>
<keyword evidence="2" id="KW-1185">Reference proteome</keyword>
<organism evidence="1 2">
    <name type="scientific">Desulfovibrio intestinalis</name>
    <dbReference type="NCBI Taxonomy" id="58621"/>
    <lineage>
        <taxon>Bacteria</taxon>
        <taxon>Pseudomonadati</taxon>
        <taxon>Thermodesulfobacteriota</taxon>
        <taxon>Desulfovibrionia</taxon>
        <taxon>Desulfovibrionales</taxon>
        <taxon>Desulfovibrionaceae</taxon>
        <taxon>Desulfovibrio</taxon>
    </lineage>
</organism>
<gene>
    <name evidence="1" type="ORF">HNQ38_001660</name>
</gene>
<dbReference type="RefSeq" id="WP_183719168.1">
    <property type="nucleotide sequence ID" value="NZ_JACHGO010000004.1"/>
</dbReference>
<reference evidence="1 2" key="1">
    <citation type="submission" date="2020-08" db="EMBL/GenBank/DDBJ databases">
        <title>Genomic Encyclopedia of Type Strains, Phase IV (KMG-IV): sequencing the most valuable type-strain genomes for metagenomic binning, comparative biology and taxonomic classification.</title>
        <authorList>
            <person name="Goeker M."/>
        </authorList>
    </citation>
    <scope>NUCLEOTIDE SEQUENCE [LARGE SCALE GENOMIC DNA]</scope>
    <source>
        <strain evidence="1 2">DSM 11275</strain>
    </source>
</reference>
<dbReference type="Gene3D" id="1.20.120.1490">
    <property type="match status" value="1"/>
</dbReference>
<name>A0A7W8C2B0_9BACT</name>
<proteinExistence type="predicted"/>
<comment type="caution">
    <text evidence="1">The sequence shown here is derived from an EMBL/GenBank/DDBJ whole genome shotgun (WGS) entry which is preliminary data.</text>
</comment>
<evidence type="ECO:0000313" key="2">
    <source>
        <dbReference type="Proteomes" id="UP000539075"/>
    </source>
</evidence>
<accession>A0A7W8C2B0</accession>
<dbReference type="EMBL" id="JACHGO010000004">
    <property type="protein sequence ID" value="MBB5143563.1"/>
    <property type="molecule type" value="Genomic_DNA"/>
</dbReference>